<proteinExistence type="predicted"/>
<accession>A0AAV5KKF1</accession>
<evidence type="ECO:0000313" key="2">
    <source>
        <dbReference type="Proteomes" id="UP001054252"/>
    </source>
</evidence>
<dbReference type="AlphaFoldDB" id="A0AAV5KKF1"/>
<evidence type="ECO:0000313" key="1">
    <source>
        <dbReference type="EMBL" id="GKV25098.1"/>
    </source>
</evidence>
<comment type="caution">
    <text evidence="1">The sequence shown here is derived from an EMBL/GenBank/DDBJ whole genome shotgun (WGS) entry which is preliminary data.</text>
</comment>
<keyword evidence="2" id="KW-1185">Reference proteome</keyword>
<gene>
    <name evidence="1" type="ORF">SLEP1_g34591</name>
</gene>
<protein>
    <submittedName>
        <fullName evidence="1">Uncharacterized protein</fullName>
    </submittedName>
</protein>
<dbReference type="EMBL" id="BPVZ01000068">
    <property type="protein sequence ID" value="GKV25098.1"/>
    <property type="molecule type" value="Genomic_DNA"/>
</dbReference>
<reference evidence="1 2" key="1">
    <citation type="journal article" date="2021" name="Commun. Biol.">
        <title>The genome of Shorea leprosula (Dipterocarpaceae) highlights the ecological relevance of drought in aseasonal tropical rainforests.</title>
        <authorList>
            <person name="Ng K.K.S."/>
            <person name="Kobayashi M.J."/>
            <person name="Fawcett J.A."/>
            <person name="Hatakeyama M."/>
            <person name="Paape T."/>
            <person name="Ng C.H."/>
            <person name="Ang C.C."/>
            <person name="Tnah L.H."/>
            <person name="Lee C.T."/>
            <person name="Nishiyama T."/>
            <person name="Sese J."/>
            <person name="O'Brien M.J."/>
            <person name="Copetti D."/>
            <person name="Mohd Noor M.I."/>
            <person name="Ong R.C."/>
            <person name="Putra M."/>
            <person name="Sireger I.Z."/>
            <person name="Indrioko S."/>
            <person name="Kosugi Y."/>
            <person name="Izuno A."/>
            <person name="Isagi Y."/>
            <person name="Lee S.L."/>
            <person name="Shimizu K.K."/>
        </authorList>
    </citation>
    <scope>NUCLEOTIDE SEQUENCE [LARGE SCALE GENOMIC DNA]</scope>
    <source>
        <strain evidence="1">214</strain>
    </source>
</reference>
<dbReference type="Proteomes" id="UP001054252">
    <property type="component" value="Unassembled WGS sequence"/>
</dbReference>
<sequence>MGEDGMKAKTGLVADLGVVVLEKMEVGEGQLEKMEVGENGGWCHFGENGGQGRAIVENGGRCNFDLGFHAIATD</sequence>
<organism evidence="1 2">
    <name type="scientific">Rubroshorea leprosula</name>
    <dbReference type="NCBI Taxonomy" id="152421"/>
    <lineage>
        <taxon>Eukaryota</taxon>
        <taxon>Viridiplantae</taxon>
        <taxon>Streptophyta</taxon>
        <taxon>Embryophyta</taxon>
        <taxon>Tracheophyta</taxon>
        <taxon>Spermatophyta</taxon>
        <taxon>Magnoliopsida</taxon>
        <taxon>eudicotyledons</taxon>
        <taxon>Gunneridae</taxon>
        <taxon>Pentapetalae</taxon>
        <taxon>rosids</taxon>
        <taxon>malvids</taxon>
        <taxon>Malvales</taxon>
        <taxon>Dipterocarpaceae</taxon>
        <taxon>Rubroshorea</taxon>
    </lineage>
</organism>
<name>A0AAV5KKF1_9ROSI</name>